<evidence type="ECO:0000259" key="5">
    <source>
        <dbReference type="PROSITE" id="PS50177"/>
    </source>
</evidence>
<dbReference type="InterPro" id="IPR012677">
    <property type="entry name" value="Nucleotide-bd_a/b_plait_sf"/>
</dbReference>
<feature type="region of interest" description="Disordered" evidence="3">
    <location>
        <begin position="254"/>
        <end position="354"/>
    </location>
</feature>
<feature type="compositionally biased region" description="Polar residues" evidence="3">
    <location>
        <begin position="37"/>
        <end position="49"/>
    </location>
</feature>
<evidence type="ECO:0000313" key="6">
    <source>
        <dbReference type="EMBL" id="KAL0639113.1"/>
    </source>
</evidence>
<feature type="compositionally biased region" description="Pro residues" evidence="3">
    <location>
        <begin position="340"/>
        <end position="352"/>
    </location>
</feature>
<feature type="region of interest" description="Disordered" evidence="3">
    <location>
        <begin position="1"/>
        <end position="53"/>
    </location>
</feature>
<feature type="compositionally biased region" description="Basic and acidic residues" evidence="3">
    <location>
        <begin position="533"/>
        <end position="543"/>
    </location>
</feature>
<organism evidence="6 7">
    <name type="scientific">Discina gigas</name>
    <dbReference type="NCBI Taxonomy" id="1032678"/>
    <lineage>
        <taxon>Eukaryota</taxon>
        <taxon>Fungi</taxon>
        <taxon>Dikarya</taxon>
        <taxon>Ascomycota</taxon>
        <taxon>Pezizomycotina</taxon>
        <taxon>Pezizomycetes</taxon>
        <taxon>Pezizales</taxon>
        <taxon>Discinaceae</taxon>
        <taxon>Discina</taxon>
    </lineage>
</organism>
<dbReference type="PANTHER" id="PTHR10693">
    <property type="entry name" value="RAS GTPASE-ACTIVATING PROTEIN-BINDING PROTEIN"/>
    <property type="match status" value="1"/>
</dbReference>
<dbReference type="PROSITE" id="PS50177">
    <property type="entry name" value="NTF2_DOMAIN"/>
    <property type="match status" value="1"/>
</dbReference>
<dbReference type="SUPFAM" id="SSF54427">
    <property type="entry name" value="NTF2-like"/>
    <property type="match status" value="1"/>
</dbReference>
<feature type="compositionally biased region" description="Polar residues" evidence="3">
    <location>
        <begin position="1"/>
        <end position="21"/>
    </location>
</feature>
<evidence type="ECO:0000256" key="3">
    <source>
        <dbReference type="SAM" id="MobiDB-lite"/>
    </source>
</evidence>
<keyword evidence="1 2" id="KW-0694">RNA-binding</keyword>
<proteinExistence type="predicted"/>
<evidence type="ECO:0000256" key="1">
    <source>
        <dbReference type="ARBA" id="ARBA00022884"/>
    </source>
</evidence>
<dbReference type="SUPFAM" id="SSF54928">
    <property type="entry name" value="RNA-binding domain, RBD"/>
    <property type="match status" value="1"/>
</dbReference>
<comment type="caution">
    <text evidence="6">The sequence shown here is derived from an EMBL/GenBank/DDBJ whole genome shotgun (WGS) entry which is preliminary data.</text>
</comment>
<accession>A0ABR3GTG2</accession>
<evidence type="ECO:0000259" key="4">
    <source>
        <dbReference type="PROSITE" id="PS50102"/>
    </source>
</evidence>
<feature type="region of interest" description="Disordered" evidence="3">
    <location>
        <begin position="372"/>
        <end position="432"/>
    </location>
</feature>
<feature type="domain" description="NTF2" evidence="5">
    <location>
        <begin position="59"/>
        <end position="175"/>
    </location>
</feature>
<feature type="compositionally biased region" description="Gly residues" evidence="3">
    <location>
        <begin position="544"/>
        <end position="555"/>
    </location>
</feature>
<dbReference type="CDD" id="cd00590">
    <property type="entry name" value="RRM_SF"/>
    <property type="match status" value="1"/>
</dbReference>
<protein>
    <submittedName>
        <fullName evidence="6">Uncharacterized protein</fullName>
    </submittedName>
</protein>
<name>A0ABR3GTG2_9PEZI</name>
<dbReference type="InterPro" id="IPR018222">
    <property type="entry name" value="Nuclear_transport_factor_2_euk"/>
</dbReference>
<dbReference type="Gene3D" id="3.10.450.50">
    <property type="match status" value="1"/>
</dbReference>
<feature type="compositionally biased region" description="Low complexity" evidence="3">
    <location>
        <begin position="556"/>
        <end position="573"/>
    </location>
</feature>
<dbReference type="InterPro" id="IPR035979">
    <property type="entry name" value="RBD_domain_sf"/>
</dbReference>
<dbReference type="InterPro" id="IPR000504">
    <property type="entry name" value="RRM_dom"/>
</dbReference>
<evidence type="ECO:0000256" key="2">
    <source>
        <dbReference type="PROSITE-ProRule" id="PRU00176"/>
    </source>
</evidence>
<evidence type="ECO:0000313" key="7">
    <source>
        <dbReference type="Proteomes" id="UP001447188"/>
    </source>
</evidence>
<feature type="region of interest" description="Disordered" evidence="3">
    <location>
        <begin position="502"/>
        <end position="573"/>
    </location>
</feature>
<dbReference type="CDD" id="cd00780">
    <property type="entry name" value="NTF2"/>
    <property type="match status" value="1"/>
</dbReference>
<dbReference type="PROSITE" id="PS50102">
    <property type="entry name" value="RRM"/>
    <property type="match status" value="1"/>
</dbReference>
<dbReference type="InterPro" id="IPR032710">
    <property type="entry name" value="NTF2-like_dom_sf"/>
</dbReference>
<feature type="compositionally biased region" description="Basic and acidic residues" evidence="3">
    <location>
        <begin position="321"/>
        <end position="335"/>
    </location>
</feature>
<reference evidence="6 7" key="1">
    <citation type="submission" date="2024-02" db="EMBL/GenBank/DDBJ databases">
        <title>Discinaceae phylogenomics.</title>
        <authorList>
            <person name="Dirks A.C."/>
            <person name="James T.Y."/>
        </authorList>
    </citation>
    <scope>NUCLEOTIDE SEQUENCE [LARGE SCALE GENOMIC DNA]</scope>
    <source>
        <strain evidence="6 7">ACD0624</strain>
    </source>
</reference>
<dbReference type="Gene3D" id="3.30.70.330">
    <property type="match status" value="1"/>
</dbReference>
<gene>
    <name evidence="6" type="ORF">Q9L58_001796</name>
</gene>
<feature type="domain" description="RRM" evidence="4">
    <location>
        <begin position="433"/>
        <end position="504"/>
    </location>
</feature>
<sequence>MASIQPSGINTNGSYLQQADPQSFPANPPAAVSVPNYQTQGGTPQQPSANPEAVPKDEVGWYFVEQYYTTLNKTPERLHLFYNKRSSFVWGTEGELLQLATGRTAIQDKIQSYEFKDCKVRVSNVDSQASADNGIVIQVLGEMSNNGLPNRKFSQTFFLAEQPNGYYVLNDIFRYLKDDEDTEEGEEYDFELVEEAVAEAVVSEAVVIAVDAAIDEIVEQMEDLTTKETTRTEIEIEGDTIKIEETVTVEPALPALEPQGLPPPSNGNIQPVNGDSPVTETEHQPEPEPEPEPEPQVEEPVVSTPAPAPIVDVVPSPPPAEEEKAATPPMKEPERAPTPVAIPKPTPAPAPTKPKTWANLVAANATPPAPAAQAATSVIQTQPSPSPSTTTGVVVPTSNTPTIPVGDSQWQTTNSKRHSRVTPVPTGATTSPTEAYVKNVSESVTPQALKDVLSKFGPLKRFEIVRLKSCAFVEFETSAAFAAAQAANPHNVGESTLTIEERRRANTSTVPGGRGPIAGRDPRGGSQTGRGGHRPEGMFRGEGRGVTGGRGGRGGFYPPRGGARTTTTPSGTS</sequence>
<dbReference type="Pfam" id="PF00076">
    <property type="entry name" value="RRM_1"/>
    <property type="match status" value="1"/>
</dbReference>
<keyword evidence="7" id="KW-1185">Reference proteome</keyword>
<dbReference type="InterPro" id="IPR002075">
    <property type="entry name" value="NTF2_dom"/>
</dbReference>
<dbReference type="PANTHER" id="PTHR10693:SF20">
    <property type="entry name" value="AT27578P"/>
    <property type="match status" value="1"/>
</dbReference>
<feature type="compositionally biased region" description="Low complexity" evidence="3">
    <location>
        <begin position="372"/>
        <end position="402"/>
    </location>
</feature>
<dbReference type="Proteomes" id="UP001447188">
    <property type="component" value="Unassembled WGS sequence"/>
</dbReference>
<dbReference type="Pfam" id="PF02136">
    <property type="entry name" value="NTF2"/>
    <property type="match status" value="1"/>
</dbReference>
<dbReference type="EMBL" id="JBBBZM010000014">
    <property type="protein sequence ID" value="KAL0639113.1"/>
    <property type="molecule type" value="Genomic_DNA"/>
</dbReference>
<feature type="compositionally biased region" description="Acidic residues" evidence="3">
    <location>
        <begin position="287"/>
        <end position="297"/>
    </location>
</feature>
<dbReference type="SMART" id="SM00360">
    <property type="entry name" value="RRM"/>
    <property type="match status" value="1"/>
</dbReference>
<dbReference type="InterPro" id="IPR039539">
    <property type="entry name" value="Ras_GTPase_bind_prot"/>
</dbReference>